<dbReference type="EMBL" id="RQTK01000351">
    <property type="protein sequence ID" value="RUS81192.1"/>
    <property type="molecule type" value="Genomic_DNA"/>
</dbReference>
<comment type="caution">
    <text evidence="16">The sequence shown here is derived from an EMBL/GenBank/DDBJ whole genome shotgun (WGS) entry which is preliminary data.</text>
</comment>
<dbReference type="AlphaFoldDB" id="A0A3S0ZMI4"/>
<dbReference type="GO" id="GO:0030154">
    <property type="term" value="P:cell differentiation"/>
    <property type="evidence" value="ECO:0007669"/>
    <property type="project" value="UniProtKB-KW"/>
</dbReference>
<dbReference type="Pfam" id="PF00010">
    <property type="entry name" value="HLH"/>
    <property type="match status" value="1"/>
</dbReference>
<keyword evidence="8" id="KW-0010">Activator</keyword>
<keyword evidence="5" id="KW-0112">Calmodulin-binding</keyword>
<comment type="similarity">
    <text evidence="2">Belongs to the SRY family.</text>
</comment>
<organism evidence="16 17">
    <name type="scientific">Elysia chlorotica</name>
    <name type="common">Eastern emerald elysia</name>
    <name type="synonym">Sea slug</name>
    <dbReference type="NCBI Taxonomy" id="188477"/>
    <lineage>
        <taxon>Eukaryota</taxon>
        <taxon>Metazoa</taxon>
        <taxon>Spiralia</taxon>
        <taxon>Lophotrochozoa</taxon>
        <taxon>Mollusca</taxon>
        <taxon>Gastropoda</taxon>
        <taxon>Heterobranchia</taxon>
        <taxon>Euthyneura</taxon>
        <taxon>Panpulmonata</taxon>
        <taxon>Sacoglossa</taxon>
        <taxon>Placobranchoidea</taxon>
        <taxon>Plakobranchidae</taxon>
        <taxon>Elysia</taxon>
    </lineage>
</organism>
<evidence type="ECO:0000256" key="9">
    <source>
        <dbReference type="ARBA" id="ARBA00023163"/>
    </source>
</evidence>
<dbReference type="GO" id="GO:0016607">
    <property type="term" value="C:nuclear speck"/>
    <property type="evidence" value="ECO:0007669"/>
    <property type="project" value="UniProtKB-SubCell"/>
</dbReference>
<evidence type="ECO:0000256" key="11">
    <source>
        <dbReference type="ARBA" id="ARBA00045821"/>
    </source>
</evidence>
<dbReference type="GO" id="GO:0000978">
    <property type="term" value="F:RNA polymerase II cis-regulatory region sequence-specific DNA binding"/>
    <property type="evidence" value="ECO:0007669"/>
    <property type="project" value="TreeGrafter"/>
</dbReference>
<dbReference type="InterPro" id="IPR011598">
    <property type="entry name" value="bHLH_dom"/>
</dbReference>
<accession>A0A3S0ZMI4</accession>
<proteinExistence type="inferred from homology"/>
<gene>
    <name evidence="16" type="ORF">EGW08_011057</name>
</gene>
<name>A0A3S0ZMI4_ELYCH</name>
<dbReference type="Proteomes" id="UP000271974">
    <property type="component" value="Unassembled WGS sequence"/>
</dbReference>
<dbReference type="SUPFAM" id="SSF47095">
    <property type="entry name" value="HMG-box"/>
    <property type="match status" value="1"/>
</dbReference>
<keyword evidence="12" id="KW-0539">Nucleus</keyword>
<keyword evidence="9" id="KW-0804">Transcription</keyword>
<feature type="domain" description="BHLH" evidence="15">
    <location>
        <begin position="118"/>
        <end position="170"/>
    </location>
</feature>
<evidence type="ECO:0000256" key="10">
    <source>
        <dbReference type="ARBA" id="ARBA00032498"/>
    </source>
</evidence>
<feature type="region of interest" description="Disordered" evidence="13">
    <location>
        <begin position="234"/>
        <end position="273"/>
    </location>
</feature>
<feature type="compositionally biased region" description="Low complexity" evidence="13">
    <location>
        <begin position="234"/>
        <end position="249"/>
    </location>
</feature>
<feature type="DNA-binding region" description="HMG box" evidence="12">
    <location>
        <begin position="588"/>
        <end position="642"/>
    </location>
</feature>
<evidence type="ECO:0000256" key="6">
    <source>
        <dbReference type="ARBA" id="ARBA00022928"/>
    </source>
</evidence>
<reference evidence="16 17" key="1">
    <citation type="submission" date="2019-01" db="EMBL/GenBank/DDBJ databases">
        <title>A draft genome assembly of the solar-powered sea slug Elysia chlorotica.</title>
        <authorList>
            <person name="Cai H."/>
            <person name="Li Q."/>
            <person name="Fang X."/>
            <person name="Li J."/>
            <person name="Curtis N.E."/>
            <person name="Altenburger A."/>
            <person name="Shibata T."/>
            <person name="Feng M."/>
            <person name="Maeda T."/>
            <person name="Schwartz J.A."/>
            <person name="Shigenobu S."/>
            <person name="Lundholm N."/>
            <person name="Nishiyama T."/>
            <person name="Yang H."/>
            <person name="Hasebe M."/>
            <person name="Li S."/>
            <person name="Pierce S.K."/>
            <person name="Wang J."/>
        </authorList>
    </citation>
    <scope>NUCLEOTIDE SEQUENCE [LARGE SCALE GENOMIC DNA]</scope>
    <source>
        <strain evidence="16">EC2010</strain>
        <tissue evidence="16">Whole organism of an adult</tissue>
    </source>
</reference>
<dbReference type="PROSITE" id="PS50118">
    <property type="entry name" value="HMG_BOX_2"/>
    <property type="match status" value="1"/>
</dbReference>
<evidence type="ECO:0000256" key="2">
    <source>
        <dbReference type="ARBA" id="ARBA00005998"/>
    </source>
</evidence>
<evidence type="ECO:0000313" key="17">
    <source>
        <dbReference type="Proteomes" id="UP000271974"/>
    </source>
</evidence>
<evidence type="ECO:0000256" key="12">
    <source>
        <dbReference type="PROSITE-ProRule" id="PRU00267"/>
    </source>
</evidence>
<dbReference type="InterPro" id="IPR036910">
    <property type="entry name" value="HMG_box_dom_sf"/>
</dbReference>
<evidence type="ECO:0000313" key="16">
    <source>
        <dbReference type="EMBL" id="RUS81192.1"/>
    </source>
</evidence>
<protein>
    <recommendedName>
        <fullName evidence="3">Sex-determining region Y protein</fullName>
    </recommendedName>
    <alternativeName>
        <fullName evidence="10">Testis-determining factor</fullName>
    </alternativeName>
</protein>
<dbReference type="Gene3D" id="4.10.280.10">
    <property type="entry name" value="Helix-loop-helix DNA-binding domain"/>
    <property type="match status" value="1"/>
</dbReference>
<dbReference type="SUPFAM" id="SSF47459">
    <property type="entry name" value="HLH, helix-loop-helix DNA-binding domain"/>
    <property type="match status" value="1"/>
</dbReference>
<dbReference type="PANTHER" id="PTHR10270">
    <property type="entry name" value="SOX TRANSCRIPTION FACTOR"/>
    <property type="match status" value="1"/>
</dbReference>
<dbReference type="Gene3D" id="1.10.30.10">
    <property type="entry name" value="High mobility group box domain"/>
    <property type="match status" value="1"/>
</dbReference>
<dbReference type="Pfam" id="PF00505">
    <property type="entry name" value="HMG_box"/>
    <property type="match status" value="1"/>
</dbReference>
<dbReference type="PANTHER" id="PTHR10270:SF161">
    <property type="entry name" value="SEX-DETERMINING REGION Y PROTEIN"/>
    <property type="match status" value="1"/>
</dbReference>
<comment type="subcellular location">
    <subcellularLocation>
        <location evidence="1">Nucleus speckle</location>
    </subcellularLocation>
</comment>
<dbReference type="GO" id="GO:0046983">
    <property type="term" value="F:protein dimerization activity"/>
    <property type="evidence" value="ECO:0007669"/>
    <property type="project" value="InterPro"/>
</dbReference>
<evidence type="ECO:0000259" key="15">
    <source>
        <dbReference type="PROSITE" id="PS50888"/>
    </source>
</evidence>
<evidence type="ECO:0000256" key="5">
    <source>
        <dbReference type="ARBA" id="ARBA00022860"/>
    </source>
</evidence>
<keyword evidence="4" id="KW-0221">Differentiation</keyword>
<evidence type="ECO:0000256" key="4">
    <source>
        <dbReference type="ARBA" id="ARBA00022782"/>
    </source>
</evidence>
<evidence type="ECO:0000256" key="13">
    <source>
        <dbReference type="SAM" id="MobiDB-lite"/>
    </source>
</evidence>
<evidence type="ECO:0000256" key="8">
    <source>
        <dbReference type="ARBA" id="ARBA00023159"/>
    </source>
</evidence>
<keyword evidence="6" id="KW-0726">Sexual differentiation</keyword>
<dbReference type="InterPro" id="IPR009071">
    <property type="entry name" value="HMG_box_dom"/>
</dbReference>
<evidence type="ECO:0000256" key="1">
    <source>
        <dbReference type="ARBA" id="ARBA00004324"/>
    </source>
</evidence>
<dbReference type="InterPro" id="IPR036638">
    <property type="entry name" value="HLH_DNA-bd_sf"/>
</dbReference>
<keyword evidence="17" id="KW-1185">Reference proteome</keyword>
<dbReference type="PROSITE" id="PS50888">
    <property type="entry name" value="BHLH"/>
    <property type="match status" value="1"/>
</dbReference>
<evidence type="ECO:0000259" key="14">
    <source>
        <dbReference type="PROSITE" id="PS50118"/>
    </source>
</evidence>
<dbReference type="GO" id="GO:0005516">
    <property type="term" value="F:calmodulin binding"/>
    <property type="evidence" value="ECO:0007669"/>
    <property type="project" value="UniProtKB-KW"/>
</dbReference>
<evidence type="ECO:0000256" key="3">
    <source>
        <dbReference type="ARBA" id="ARBA00019052"/>
    </source>
</evidence>
<dbReference type="STRING" id="188477.A0A3S0ZMI4"/>
<keyword evidence="7 12" id="KW-0238">DNA-binding</keyword>
<feature type="domain" description="HMG box" evidence="14">
    <location>
        <begin position="588"/>
        <end position="642"/>
    </location>
</feature>
<dbReference type="GO" id="GO:0007548">
    <property type="term" value="P:sex differentiation"/>
    <property type="evidence" value="ECO:0007669"/>
    <property type="project" value="UniProtKB-KW"/>
</dbReference>
<dbReference type="SMART" id="SM00398">
    <property type="entry name" value="HMG"/>
    <property type="match status" value="1"/>
</dbReference>
<dbReference type="OrthoDB" id="1919336at2759"/>
<evidence type="ECO:0000256" key="7">
    <source>
        <dbReference type="ARBA" id="ARBA00023125"/>
    </source>
</evidence>
<dbReference type="GO" id="GO:0001228">
    <property type="term" value="F:DNA-binding transcription activator activity, RNA polymerase II-specific"/>
    <property type="evidence" value="ECO:0007669"/>
    <property type="project" value="TreeGrafter"/>
</dbReference>
<comment type="function">
    <text evidence="11">Transcriptional regulator that controls a genetic switch in male development. It is necessary and sufficient for initiating male sex determination by directing the development of supporting cell precursors (pre-Sertoli cells) as Sertoli rather than granulosa cells. Involved in different aspects of gene regulation including promoter activation or repression. Binds to the DNA consensus sequence 5'-[AT]AACAA[AT]-3'. SRY HMG box recognizes DNA by partial intercalation in the minor groove and promotes DNA bending. Also involved in pre-mRNA splicing. In male adult brain involved in the maintenance of motor functions of dopaminergic neurons.</text>
</comment>
<sequence length="660" mass="75364">MKRMPSATSNSRQSFHQITDMDLDQDDMCTQLFSRYASTEYTSAEDDFFFMENEQEDACTQTDGSAVCNSVPDVDGPEMEVPYESQEPTIFTEMVSQPFLRRRRGHYFPKENAYLLKSMKEKHRENERLRHHSLNQHLKDICKSVPGSAEDGKETKVVMMQRIISYMSYLENSIKTLCSKLSTKPNHRWTVLTSSLKDIEKAGTWQKESAATLSEDSMDCSIIPSMSLRLKLSSPTIDSTTDPTTCDSSVSMGPPLSEDCSSGFPEEEPEDATVPSYHGFTQNKQDNLDFDQEDNWCTSTEKIEVQNSESIDAFLDNNTDFHQSLFEFSSTAMENKMIDSPCEVKWLGSPEKSPLTLQGRTNKFGIQCDLQTPEDQVCDLTHTLLVSPDKVIPVQLVEEQNKNTYKACLQFPKALTNSVGGFREIKTTRLSAKIPYGSKKISEICQAIPHPSGTPWREDADFYNSHANEAIVYLQDDSQMVSLRPSKRKQSSPKRTPLFNISNLIQNYPAEFNENLKESWLKQELKEPQTHSDPGIVMTTDTPQEVHPKEEHVEMDEHFITQSALEEECYKVLREASVAEPTKLDLRKSSWMNGFMMYSRIHRKRFIKKNPGSHTAVISKLMGHAWRSMTVEEQRPYTEKAKFCAQELQKIQDANCQTDL</sequence>
<dbReference type="InterPro" id="IPR050140">
    <property type="entry name" value="SRY-related_HMG-box_TF-like"/>
</dbReference>